<evidence type="ECO:0000313" key="2">
    <source>
        <dbReference type="EMBL" id="GAI27047.1"/>
    </source>
</evidence>
<reference evidence="2" key="1">
    <citation type="journal article" date="2014" name="Front. Microbiol.">
        <title>High frequency of phylogenetically diverse reductive dehalogenase-homologous genes in deep subseafloor sedimentary metagenomes.</title>
        <authorList>
            <person name="Kawai M."/>
            <person name="Futagami T."/>
            <person name="Toyoda A."/>
            <person name="Takaki Y."/>
            <person name="Nishi S."/>
            <person name="Hori S."/>
            <person name="Arai W."/>
            <person name="Tsubouchi T."/>
            <person name="Morono Y."/>
            <person name="Uchiyama I."/>
            <person name="Ito T."/>
            <person name="Fujiyama A."/>
            <person name="Inagaki F."/>
            <person name="Takami H."/>
        </authorList>
    </citation>
    <scope>NUCLEOTIDE SEQUENCE</scope>
    <source>
        <strain evidence="2">Expedition CK06-06</strain>
    </source>
</reference>
<evidence type="ECO:0000256" key="1">
    <source>
        <dbReference type="SAM" id="MobiDB-lite"/>
    </source>
</evidence>
<dbReference type="AlphaFoldDB" id="X1M620"/>
<name>X1M620_9ZZZZ</name>
<accession>X1M620</accession>
<proteinExistence type="predicted"/>
<sequence>MVDIGDYRCYCSRHDRRDSISQTSSPSTEGRAKTSVAMKKVWQDPEYQAKMKVIRKKQWEDPEYRAKMRTA</sequence>
<dbReference type="EMBL" id="BARV01015113">
    <property type="protein sequence ID" value="GAI27047.1"/>
    <property type="molecule type" value="Genomic_DNA"/>
</dbReference>
<comment type="caution">
    <text evidence="2">The sequence shown here is derived from an EMBL/GenBank/DDBJ whole genome shotgun (WGS) entry which is preliminary data.</text>
</comment>
<feature type="region of interest" description="Disordered" evidence="1">
    <location>
        <begin position="15"/>
        <end position="37"/>
    </location>
</feature>
<organism evidence="2">
    <name type="scientific">marine sediment metagenome</name>
    <dbReference type="NCBI Taxonomy" id="412755"/>
    <lineage>
        <taxon>unclassified sequences</taxon>
        <taxon>metagenomes</taxon>
        <taxon>ecological metagenomes</taxon>
    </lineage>
</organism>
<gene>
    <name evidence="2" type="ORF">S06H3_26190</name>
</gene>
<protein>
    <submittedName>
        <fullName evidence="2">Uncharacterized protein</fullName>
    </submittedName>
</protein>